<dbReference type="Pfam" id="PF04055">
    <property type="entry name" value="Radical_SAM"/>
    <property type="match status" value="1"/>
</dbReference>
<dbReference type="EMBL" id="FUXA01000004">
    <property type="protein sequence ID" value="SJZ41289.1"/>
    <property type="molecule type" value="Genomic_DNA"/>
</dbReference>
<dbReference type="SMART" id="SM00729">
    <property type="entry name" value="Elp3"/>
    <property type="match status" value="1"/>
</dbReference>
<evidence type="ECO:0000313" key="3">
    <source>
        <dbReference type="Proteomes" id="UP000189857"/>
    </source>
</evidence>
<dbReference type="InterPro" id="IPR058240">
    <property type="entry name" value="rSAM_sf"/>
</dbReference>
<evidence type="ECO:0000313" key="2">
    <source>
        <dbReference type="EMBL" id="SJZ41289.1"/>
    </source>
</evidence>
<dbReference type="RefSeq" id="WP_078786030.1">
    <property type="nucleotide sequence ID" value="NZ_FMTO01000003.1"/>
</dbReference>
<dbReference type="InterPro" id="IPR007197">
    <property type="entry name" value="rSAM"/>
</dbReference>
<dbReference type="GO" id="GO:0051539">
    <property type="term" value="F:4 iron, 4 sulfur cluster binding"/>
    <property type="evidence" value="ECO:0007669"/>
    <property type="project" value="TreeGrafter"/>
</dbReference>
<dbReference type="OrthoDB" id="9808022at2"/>
<dbReference type="SUPFAM" id="SSF102114">
    <property type="entry name" value="Radical SAM enzymes"/>
    <property type="match status" value="1"/>
</dbReference>
<dbReference type="GO" id="GO:0006779">
    <property type="term" value="P:porphyrin-containing compound biosynthetic process"/>
    <property type="evidence" value="ECO:0007669"/>
    <property type="project" value="TreeGrafter"/>
</dbReference>
<dbReference type="Gene3D" id="3.80.30.20">
    <property type="entry name" value="tm_1862 like domain"/>
    <property type="match status" value="1"/>
</dbReference>
<dbReference type="InterPro" id="IPR023995">
    <property type="entry name" value="HemZ"/>
</dbReference>
<dbReference type="CDD" id="cd01335">
    <property type="entry name" value="Radical_SAM"/>
    <property type="match status" value="1"/>
</dbReference>
<protein>
    <submittedName>
        <fullName evidence="2">Oxygen-independent coproporphyrinogen-3 oxidase</fullName>
    </submittedName>
</protein>
<proteinExistence type="predicted"/>
<dbReference type="PROSITE" id="PS51918">
    <property type="entry name" value="RADICAL_SAM"/>
    <property type="match status" value="1"/>
</dbReference>
<dbReference type="Proteomes" id="UP000189857">
    <property type="component" value="Unassembled WGS sequence"/>
</dbReference>
<dbReference type="NCBIfam" id="TIGR03994">
    <property type="entry name" value="rSAM_HemZ"/>
    <property type="match status" value="1"/>
</dbReference>
<dbReference type="InterPro" id="IPR006638">
    <property type="entry name" value="Elp3/MiaA/NifB-like_rSAM"/>
</dbReference>
<organism evidence="2 3">
    <name type="scientific">Eubacterium ruminantium</name>
    <dbReference type="NCBI Taxonomy" id="42322"/>
    <lineage>
        <taxon>Bacteria</taxon>
        <taxon>Bacillati</taxon>
        <taxon>Bacillota</taxon>
        <taxon>Clostridia</taxon>
        <taxon>Eubacteriales</taxon>
        <taxon>Eubacteriaceae</taxon>
        <taxon>Eubacterium</taxon>
    </lineage>
</organism>
<dbReference type="PANTHER" id="PTHR13932:SF1">
    <property type="entry name" value="OXYGEN-INDEPENDENT COPROPORPHYRINOGEN-III OXIDASE-LIKE PROTEIN HEMZ"/>
    <property type="match status" value="1"/>
</dbReference>
<gene>
    <name evidence="2" type="ORF">SAMN02745110_00352</name>
</gene>
<keyword evidence="3" id="KW-1185">Reference proteome</keyword>
<dbReference type="AlphaFoldDB" id="A0A1T4KFU5"/>
<reference evidence="2 3" key="1">
    <citation type="submission" date="2017-02" db="EMBL/GenBank/DDBJ databases">
        <authorList>
            <person name="Peterson S.W."/>
        </authorList>
    </citation>
    <scope>NUCLEOTIDE SEQUENCE [LARGE SCALE GENOMIC DNA]</scope>
    <source>
        <strain evidence="2 3">ATCC 17233</strain>
    </source>
</reference>
<evidence type="ECO:0000259" key="1">
    <source>
        <dbReference type="PROSITE" id="PS51918"/>
    </source>
</evidence>
<dbReference type="SFLD" id="SFLDS00029">
    <property type="entry name" value="Radical_SAM"/>
    <property type="match status" value="1"/>
</dbReference>
<sequence length="496" mass="56867">MILLVQSNELYNNDLRAMLMAFYPGEKLTVMKPVDVANVGKELHNEFTLCFTALYDEKRTLLKIEEKAEVKFYAYVSGPYEDRKVFRNRLKLAAYQMLSEFTGRTLPWGSLTGVRPTKIAIHGIKEGESDEDIITEYERRYAATTEKAELALKVAKRETAIFEEEDIDVNRDYALYIHIPFCPSRCLYCSFASFPIQQYKYKVPEYLAALTKELQFISYVNRDRRLVSIYVGGGTPTALGELSFDNFLTEAVRYFDTSHLKEYTVEAGRPDSITERKLEIMKAHGVTRISINPQTMNDSTLKVIGRAHTADDFERAFRLAKEYKFDNINTDIIAGLPMEKLKDMENTLDVLRRMRPESLTVHSLAIKRAAHLSEELTTYQEYINHDAKEMQALAAKYATYMGMKPYYMYRQKNIAGNLENVGYSKPGRECLYNMLIMEEKTDIFGAGAGASTKLVNPGKGNVERIANSKSVDDYIVRIEDMLDKKRDVIGNTRINK</sequence>
<feature type="domain" description="Radical SAM core" evidence="1">
    <location>
        <begin position="167"/>
        <end position="410"/>
    </location>
</feature>
<dbReference type="GO" id="GO:0005737">
    <property type="term" value="C:cytoplasm"/>
    <property type="evidence" value="ECO:0007669"/>
    <property type="project" value="TreeGrafter"/>
</dbReference>
<dbReference type="GO" id="GO:0003824">
    <property type="term" value="F:catalytic activity"/>
    <property type="evidence" value="ECO:0007669"/>
    <property type="project" value="InterPro"/>
</dbReference>
<dbReference type="InterPro" id="IPR034505">
    <property type="entry name" value="Coproporphyrinogen-III_oxidase"/>
</dbReference>
<dbReference type="SFLD" id="SFLDF00310">
    <property type="entry name" value="oxygen-independent_coproporphy"/>
    <property type="match status" value="1"/>
</dbReference>
<dbReference type="InterPro" id="IPR023404">
    <property type="entry name" value="rSAM_horseshoe"/>
</dbReference>
<name>A0A1T4KFU5_9FIRM</name>
<dbReference type="PANTHER" id="PTHR13932">
    <property type="entry name" value="COPROPORPHYRINIGEN III OXIDASE"/>
    <property type="match status" value="1"/>
</dbReference>
<accession>A0A1T4KFU5</accession>
<dbReference type="SFLD" id="SFLDG01082">
    <property type="entry name" value="B12-binding_domain_containing"/>
    <property type="match status" value="1"/>
</dbReference>
<dbReference type="SFLD" id="SFLDG01065">
    <property type="entry name" value="anaerobic_coproporphyrinogen-I"/>
    <property type="match status" value="1"/>
</dbReference>